<gene>
    <name evidence="1" type="primary">THR4_2</name>
    <name evidence="1" type="ORF">ACHE_80492A</name>
</gene>
<reference evidence="1" key="1">
    <citation type="submission" date="2021-01" db="EMBL/GenBank/DDBJ databases">
        <authorList>
            <consortium name="Aspergillus chevalieri M1 genome sequencing consortium"/>
            <person name="Kazuki M."/>
            <person name="Futagami T."/>
        </authorList>
    </citation>
    <scope>NUCLEOTIDE SEQUENCE</scope>
    <source>
        <strain evidence="1">M1</strain>
    </source>
</reference>
<evidence type="ECO:0000313" key="1">
    <source>
        <dbReference type="EMBL" id="BCR92592.1"/>
    </source>
</evidence>
<dbReference type="GeneID" id="66986941"/>
<dbReference type="EMBL" id="AP024423">
    <property type="protein sequence ID" value="BCR92592.1"/>
    <property type="molecule type" value="Genomic_DNA"/>
</dbReference>
<protein>
    <submittedName>
        <fullName evidence="1">Threonine synthase</fullName>
    </submittedName>
</protein>
<dbReference type="SUPFAM" id="SSF53686">
    <property type="entry name" value="Tryptophan synthase beta subunit-like PLP-dependent enzymes"/>
    <property type="match status" value="1"/>
</dbReference>
<dbReference type="GO" id="GO:0004795">
    <property type="term" value="F:threonine synthase activity"/>
    <property type="evidence" value="ECO:0007669"/>
    <property type="project" value="TreeGrafter"/>
</dbReference>
<dbReference type="Pfam" id="PF24857">
    <property type="entry name" value="THR4_C"/>
    <property type="match status" value="1"/>
</dbReference>
<evidence type="ECO:0000313" key="2">
    <source>
        <dbReference type="Proteomes" id="UP000637239"/>
    </source>
</evidence>
<dbReference type="GO" id="GO:0009088">
    <property type="term" value="P:threonine biosynthetic process"/>
    <property type="evidence" value="ECO:0007669"/>
    <property type="project" value="TreeGrafter"/>
</dbReference>
<dbReference type="Proteomes" id="UP000637239">
    <property type="component" value="Chromosome 8"/>
</dbReference>
<dbReference type="Gene3D" id="3.40.50.1100">
    <property type="match status" value="2"/>
</dbReference>
<dbReference type="RefSeq" id="XP_043141105.1">
    <property type="nucleotide sequence ID" value="XM_043283869.1"/>
</dbReference>
<organism evidence="1 2">
    <name type="scientific">Aspergillus chevalieri</name>
    <name type="common">Eurotium chevalieri</name>
    <dbReference type="NCBI Taxonomy" id="182096"/>
    <lineage>
        <taxon>Eukaryota</taxon>
        <taxon>Fungi</taxon>
        <taxon>Dikarya</taxon>
        <taxon>Ascomycota</taxon>
        <taxon>Pezizomycotina</taxon>
        <taxon>Eurotiomycetes</taxon>
        <taxon>Eurotiomycetidae</taxon>
        <taxon>Eurotiales</taxon>
        <taxon>Aspergillaceae</taxon>
        <taxon>Aspergillus</taxon>
        <taxon>Aspergillus subgen. Aspergillus</taxon>
    </lineage>
</organism>
<dbReference type="AlphaFoldDB" id="A0A7R7VXI2"/>
<keyword evidence="2" id="KW-1185">Reference proteome</keyword>
<sequence>MDILVSSNFERVMWFLAKEFAIATGTDERSSKKQASQDVLAWYQALKSSGGFGPIHKDILENGQRTFESDRALDPHTAVGTTAAQRSMTRAGTHHISLSAAHPAKFSEVAILALKDNAGFNFEEQVLPDELKALSQKATRVTKVDNSWKEMREIIKGLAEEGLESRSKRLIEVIFVLCRRL</sequence>
<dbReference type="InterPro" id="IPR036052">
    <property type="entry name" value="TrpB-like_PALP_sf"/>
</dbReference>
<reference evidence="1" key="2">
    <citation type="submission" date="2021-02" db="EMBL/GenBank/DDBJ databases">
        <title>Aspergillus chevalieri M1 genome sequence.</title>
        <authorList>
            <person name="Kadooka C."/>
            <person name="Mori K."/>
            <person name="Futagami T."/>
        </authorList>
    </citation>
    <scope>NUCLEOTIDE SEQUENCE</scope>
    <source>
        <strain evidence="1">M1</strain>
    </source>
</reference>
<dbReference type="PANTHER" id="PTHR42690:SF1">
    <property type="entry name" value="THREONINE SYNTHASE-LIKE 2"/>
    <property type="match status" value="1"/>
</dbReference>
<proteinExistence type="predicted"/>
<dbReference type="PANTHER" id="PTHR42690">
    <property type="entry name" value="THREONINE SYNTHASE FAMILY MEMBER"/>
    <property type="match status" value="1"/>
</dbReference>
<dbReference type="KEGG" id="ache:ACHE_80492A"/>
<accession>A0A7R7VXI2</accession>
<dbReference type="InterPro" id="IPR051166">
    <property type="entry name" value="Threonine_Synthase"/>
</dbReference>
<name>A0A7R7VXI2_ASPCH</name>